<gene>
    <name evidence="1" type="ORF">LCGC14_2362580</name>
</gene>
<organism evidence="1">
    <name type="scientific">marine sediment metagenome</name>
    <dbReference type="NCBI Taxonomy" id="412755"/>
    <lineage>
        <taxon>unclassified sequences</taxon>
        <taxon>metagenomes</taxon>
        <taxon>ecological metagenomes</taxon>
    </lineage>
</organism>
<dbReference type="EMBL" id="LAZR01034646">
    <property type="protein sequence ID" value="KKL44747.1"/>
    <property type="molecule type" value="Genomic_DNA"/>
</dbReference>
<reference evidence="1" key="1">
    <citation type="journal article" date="2015" name="Nature">
        <title>Complex archaea that bridge the gap between prokaryotes and eukaryotes.</title>
        <authorList>
            <person name="Spang A."/>
            <person name="Saw J.H."/>
            <person name="Jorgensen S.L."/>
            <person name="Zaremba-Niedzwiedzka K."/>
            <person name="Martijn J."/>
            <person name="Lind A.E."/>
            <person name="van Eijk R."/>
            <person name="Schleper C."/>
            <person name="Guy L."/>
            <person name="Ettema T.J."/>
        </authorList>
    </citation>
    <scope>NUCLEOTIDE SEQUENCE</scope>
</reference>
<protein>
    <submittedName>
        <fullName evidence="1">Uncharacterized protein</fullName>
    </submittedName>
</protein>
<dbReference type="AlphaFoldDB" id="A0A0F9F118"/>
<accession>A0A0F9F118</accession>
<sequence>AVNMVMTVDQSRICENNNDSMFLRDYLEGFIVSDADRRQVERILAESDATKSLRCHFKNNTSLGRTEADYDELIRRFNVLESFVLVPIELENTKELAEEHLNTRLRSIEMLEEVLELVEVKSFTILTKRSEKGATNEHEGFNCG</sequence>
<evidence type="ECO:0000313" key="1">
    <source>
        <dbReference type="EMBL" id="KKL44747.1"/>
    </source>
</evidence>
<feature type="non-terminal residue" evidence="1">
    <location>
        <position position="1"/>
    </location>
</feature>
<name>A0A0F9F118_9ZZZZ</name>
<proteinExistence type="predicted"/>
<comment type="caution">
    <text evidence="1">The sequence shown here is derived from an EMBL/GenBank/DDBJ whole genome shotgun (WGS) entry which is preliminary data.</text>
</comment>